<dbReference type="GO" id="GO:0003755">
    <property type="term" value="F:peptidyl-prolyl cis-trans isomerase activity"/>
    <property type="evidence" value="ECO:0007669"/>
    <property type="project" value="UniProtKB-EC"/>
</dbReference>
<feature type="region of interest" description="Disordered" evidence="4">
    <location>
        <begin position="67"/>
        <end position="101"/>
    </location>
</feature>
<evidence type="ECO:0000313" key="8">
    <source>
        <dbReference type="Proteomes" id="UP001212421"/>
    </source>
</evidence>
<dbReference type="EC" id="5.2.1.8" evidence="1"/>
<dbReference type="InterPro" id="IPR029000">
    <property type="entry name" value="Cyclophilin-like_dom_sf"/>
</dbReference>
<keyword evidence="5" id="KW-0472">Membrane</keyword>
<dbReference type="EMBL" id="CP075584">
    <property type="protein sequence ID" value="WBM80456.1"/>
    <property type="molecule type" value="Genomic_DNA"/>
</dbReference>
<evidence type="ECO:0000256" key="3">
    <source>
        <dbReference type="ARBA" id="ARBA00023235"/>
    </source>
</evidence>
<feature type="domain" description="PPIase cyclophilin-type" evidence="6">
    <location>
        <begin position="116"/>
        <end position="267"/>
    </location>
</feature>
<keyword evidence="5" id="KW-1133">Transmembrane helix</keyword>
<evidence type="ECO:0000313" key="7">
    <source>
        <dbReference type="EMBL" id="WBM80456.1"/>
    </source>
</evidence>
<evidence type="ECO:0000256" key="1">
    <source>
        <dbReference type="ARBA" id="ARBA00013194"/>
    </source>
</evidence>
<dbReference type="PANTHER" id="PTHR43246">
    <property type="entry name" value="PEPTIDYL-PROLYL CIS-TRANS ISOMERASE CYP38, CHLOROPLASTIC"/>
    <property type="match status" value="1"/>
</dbReference>
<dbReference type="PROSITE" id="PS50072">
    <property type="entry name" value="CSA_PPIASE_2"/>
    <property type="match status" value="1"/>
</dbReference>
<keyword evidence="2" id="KW-0697">Rotamase</keyword>
<name>A0ABY7ND88_9MICO</name>
<evidence type="ECO:0000256" key="4">
    <source>
        <dbReference type="SAM" id="MobiDB-lite"/>
    </source>
</evidence>
<evidence type="ECO:0000256" key="5">
    <source>
        <dbReference type="SAM" id="Phobius"/>
    </source>
</evidence>
<reference evidence="7 8" key="1">
    <citation type="submission" date="2021-05" db="EMBL/GenBank/DDBJ databases">
        <authorList>
            <person name="Kumar R."/>
            <person name="Kumar A."/>
            <person name="Mukhia S."/>
        </authorList>
    </citation>
    <scope>NUCLEOTIDE SEQUENCE [LARGE SCALE GENOMIC DNA]</scope>
    <source>
        <strain evidence="7 8">ERMR7:08</strain>
    </source>
</reference>
<organism evidence="7 8">
    <name type="scientific">Cryobacterium breve</name>
    <dbReference type="NCBI Taxonomy" id="1259258"/>
    <lineage>
        <taxon>Bacteria</taxon>
        <taxon>Bacillati</taxon>
        <taxon>Actinomycetota</taxon>
        <taxon>Actinomycetes</taxon>
        <taxon>Micrococcales</taxon>
        <taxon>Microbacteriaceae</taxon>
        <taxon>Cryobacterium</taxon>
    </lineage>
</organism>
<keyword evidence="8" id="KW-1185">Reference proteome</keyword>
<accession>A0ABY7ND88</accession>
<dbReference type="Pfam" id="PF00160">
    <property type="entry name" value="Pro_isomerase"/>
    <property type="match status" value="1"/>
</dbReference>
<evidence type="ECO:0000259" key="6">
    <source>
        <dbReference type="PROSITE" id="PS50072"/>
    </source>
</evidence>
<dbReference type="InterPro" id="IPR044665">
    <property type="entry name" value="E_coli_cyclophilin_A-like"/>
</dbReference>
<dbReference type="Gene3D" id="2.40.100.10">
    <property type="entry name" value="Cyclophilin-like"/>
    <property type="match status" value="1"/>
</dbReference>
<gene>
    <name evidence="7" type="ORF">KIV56_02925</name>
</gene>
<feature type="transmembrane region" description="Helical" evidence="5">
    <location>
        <begin position="40"/>
        <end position="61"/>
    </location>
</feature>
<dbReference type="RefSeq" id="WP_281535108.1">
    <property type="nucleotide sequence ID" value="NZ_CP075584.1"/>
</dbReference>
<dbReference type="SUPFAM" id="SSF50891">
    <property type="entry name" value="Cyclophilin-like"/>
    <property type="match status" value="1"/>
</dbReference>
<evidence type="ECO:0000256" key="2">
    <source>
        <dbReference type="ARBA" id="ARBA00023110"/>
    </source>
</evidence>
<keyword evidence="5" id="KW-0812">Transmembrane</keyword>
<dbReference type="Proteomes" id="UP001212421">
    <property type="component" value="Chromosome"/>
</dbReference>
<protein>
    <recommendedName>
        <fullName evidence="1">peptidylprolyl isomerase</fullName>
        <ecNumber evidence="1">5.2.1.8</ecNumber>
    </recommendedName>
</protein>
<proteinExistence type="predicted"/>
<sequence length="268" mass="27455">MAANKKQDRDEREARIRVRGYQARRAVHEHQQSRRRRDNVVAGIAVVVVAVLAVVAQVYFFNGGPGTPAPSSSATATPAATPTATPAAGANTGTVPPSTLAEGRTWTGTLGLNGIDLGITLDGAAAPQAVSSTISLVQADFYSDLTCHRLTTSGIFVLQCGDPKGDGSGGPGYSYGPVENAPADNVYPAGTIAMARQSANGFSQGSQFFILYQDSTIPADAAGGYTVIGHVTSGLDQVKAQITDAGVADGSTDGTPKVTTLISAFSVQ</sequence>
<keyword evidence="3 7" id="KW-0413">Isomerase</keyword>
<dbReference type="InterPro" id="IPR002130">
    <property type="entry name" value="Cyclophilin-type_PPIase_dom"/>
</dbReference>
<feature type="compositionally biased region" description="Low complexity" evidence="4">
    <location>
        <begin position="69"/>
        <end position="97"/>
    </location>
</feature>